<reference evidence="1 2" key="1">
    <citation type="journal article" date="2019" name="Sci. Rep.">
        <title>Orb-weaving spider Araneus ventricosus genome elucidates the spidroin gene catalogue.</title>
        <authorList>
            <person name="Kono N."/>
            <person name="Nakamura H."/>
            <person name="Ohtoshi R."/>
            <person name="Moran D.A.P."/>
            <person name="Shinohara A."/>
            <person name="Yoshida Y."/>
            <person name="Fujiwara M."/>
            <person name="Mori M."/>
            <person name="Tomita M."/>
            <person name="Arakawa K."/>
        </authorList>
    </citation>
    <scope>NUCLEOTIDE SEQUENCE [LARGE SCALE GENOMIC DNA]</scope>
</reference>
<sequence>VHETAQMIIPASRTGSIYCTEDIQLSEYLIEGRIIFRKLVDFRSPQATKLKSISPAMRTAISRDPPFPVDWLLSTGNHKDDPV</sequence>
<name>A0A4Y2BDZ1_ARAVE</name>
<keyword evidence="2" id="KW-1185">Reference proteome</keyword>
<protein>
    <submittedName>
        <fullName evidence="1">Uncharacterized protein</fullName>
    </submittedName>
</protein>
<evidence type="ECO:0000313" key="2">
    <source>
        <dbReference type="Proteomes" id="UP000499080"/>
    </source>
</evidence>
<dbReference type="AlphaFoldDB" id="A0A4Y2BDZ1"/>
<organism evidence="1 2">
    <name type="scientific">Araneus ventricosus</name>
    <name type="common">Orbweaver spider</name>
    <name type="synonym">Epeira ventricosa</name>
    <dbReference type="NCBI Taxonomy" id="182803"/>
    <lineage>
        <taxon>Eukaryota</taxon>
        <taxon>Metazoa</taxon>
        <taxon>Ecdysozoa</taxon>
        <taxon>Arthropoda</taxon>
        <taxon>Chelicerata</taxon>
        <taxon>Arachnida</taxon>
        <taxon>Araneae</taxon>
        <taxon>Araneomorphae</taxon>
        <taxon>Entelegynae</taxon>
        <taxon>Araneoidea</taxon>
        <taxon>Araneidae</taxon>
        <taxon>Araneus</taxon>
    </lineage>
</organism>
<dbReference type="Proteomes" id="UP000499080">
    <property type="component" value="Unassembled WGS sequence"/>
</dbReference>
<dbReference type="EMBL" id="BGPR01083119">
    <property type="protein sequence ID" value="GBL89977.1"/>
    <property type="molecule type" value="Genomic_DNA"/>
</dbReference>
<comment type="caution">
    <text evidence="1">The sequence shown here is derived from an EMBL/GenBank/DDBJ whole genome shotgun (WGS) entry which is preliminary data.</text>
</comment>
<accession>A0A4Y2BDZ1</accession>
<proteinExistence type="predicted"/>
<evidence type="ECO:0000313" key="1">
    <source>
        <dbReference type="EMBL" id="GBL89977.1"/>
    </source>
</evidence>
<gene>
    <name evidence="1" type="ORF">AVEN_63083_1</name>
</gene>
<feature type="non-terminal residue" evidence="1">
    <location>
        <position position="1"/>
    </location>
</feature>